<feature type="transmembrane region" description="Helical" evidence="2">
    <location>
        <begin position="25"/>
        <end position="48"/>
    </location>
</feature>
<keyword evidence="2" id="KW-0812">Transmembrane</keyword>
<evidence type="ECO:0000313" key="4">
    <source>
        <dbReference type="Proteomes" id="UP000253987"/>
    </source>
</evidence>
<dbReference type="EMBL" id="QFWX01000007">
    <property type="protein sequence ID" value="PXX89284.1"/>
    <property type="molecule type" value="Genomic_DNA"/>
</dbReference>
<organism evidence="3 4">
    <name type="scientific">Marinobacter vulgaris</name>
    <dbReference type="NCBI Taxonomy" id="1928331"/>
    <lineage>
        <taxon>Bacteria</taxon>
        <taxon>Pseudomonadati</taxon>
        <taxon>Pseudomonadota</taxon>
        <taxon>Gammaproteobacteria</taxon>
        <taxon>Pseudomonadales</taxon>
        <taxon>Marinobacteraceae</taxon>
        <taxon>Marinobacter</taxon>
    </lineage>
</organism>
<keyword evidence="4" id="KW-1185">Reference proteome</keyword>
<proteinExistence type="predicted"/>
<evidence type="ECO:0000256" key="2">
    <source>
        <dbReference type="SAM" id="Phobius"/>
    </source>
</evidence>
<gene>
    <name evidence="3" type="ORF">DIT71_15380</name>
</gene>
<sequence>MTQAFRQQFGRGAAWFNARPVRERALLTITAFVVVLFAGWELAIAPVMAGNEQLRSRQVSLSDTRASLIDQQERLNEQLASDPSQVLRNQLAARQQRLERLNNELAETTGRLIAPQAMMVLLRDILAAQDKLELLGLELLAPVPVFDGQPDSAGDGSSSGSDEPAEPLLFAHDAEIILRGGYMDVLAYLETLEAMDTRLGWVLLEYDSGDYPDNEVRIRVRTLSLDRAWLGV</sequence>
<name>A0A2V3ZHL2_9GAMM</name>
<protein>
    <submittedName>
        <fullName evidence="3">MSHA biogenesis protein MshJ</fullName>
    </submittedName>
</protein>
<dbReference type="RefSeq" id="WP_114614117.1">
    <property type="nucleotide sequence ID" value="NZ_QFWX01000007.1"/>
</dbReference>
<evidence type="ECO:0000313" key="3">
    <source>
        <dbReference type="EMBL" id="PXX89284.1"/>
    </source>
</evidence>
<keyword evidence="2" id="KW-0472">Membrane</keyword>
<keyword evidence="2" id="KW-1133">Transmembrane helix</keyword>
<reference evidence="4" key="1">
    <citation type="submission" date="2018-05" db="EMBL/GenBank/DDBJ databases">
        <authorList>
            <person name="Lu D."/>
        </authorList>
    </citation>
    <scope>NUCLEOTIDE SEQUENCE [LARGE SCALE GENOMIC DNA]</scope>
    <source>
        <strain evidence="4">F01</strain>
    </source>
</reference>
<evidence type="ECO:0000256" key="1">
    <source>
        <dbReference type="SAM" id="Coils"/>
    </source>
</evidence>
<dbReference type="OrthoDB" id="9151209at2"/>
<keyword evidence="1" id="KW-0175">Coiled coil</keyword>
<reference evidence="3 4" key="2">
    <citation type="submission" date="2018-06" db="EMBL/GenBank/DDBJ databases">
        <title>Marinobactersediminissp. nov, a moderately halophilic bacterium isolated from marine solar saltern.</title>
        <authorList>
            <person name="Zhang Y."/>
        </authorList>
    </citation>
    <scope>NUCLEOTIDE SEQUENCE [LARGE SCALE GENOMIC DNA]</scope>
    <source>
        <strain evidence="3 4">F01</strain>
    </source>
</reference>
<dbReference type="Proteomes" id="UP000253987">
    <property type="component" value="Unassembled WGS sequence"/>
</dbReference>
<feature type="coiled-coil region" evidence="1">
    <location>
        <begin position="84"/>
        <end position="111"/>
    </location>
</feature>
<comment type="caution">
    <text evidence="3">The sequence shown here is derived from an EMBL/GenBank/DDBJ whole genome shotgun (WGS) entry which is preliminary data.</text>
</comment>
<accession>A0A2V3ZHL2</accession>
<dbReference type="AlphaFoldDB" id="A0A2V3ZHL2"/>